<dbReference type="STRING" id="155974.SAMN04487818_12436"/>
<dbReference type="Pfam" id="PF24623">
    <property type="entry name" value="Phage_zn_bind_8"/>
    <property type="match status" value="1"/>
</dbReference>
<reference evidence="4" key="1">
    <citation type="submission" date="2016-10" db="EMBL/GenBank/DDBJ databases">
        <authorList>
            <person name="Varghese N."/>
            <person name="Submissions S."/>
        </authorList>
    </citation>
    <scope>NUCLEOTIDE SEQUENCE [LARGE SCALE GENOMIC DNA]</scope>
    <source>
        <strain evidence="4">DSM 44260</strain>
    </source>
</reference>
<accession>A0A1H9XSJ0</accession>
<name>A0A1H9XSJ0_9PSEU</name>
<evidence type="ECO:0000259" key="2">
    <source>
        <dbReference type="Pfam" id="PF24623"/>
    </source>
</evidence>
<sequence length="163" mass="18039">MLTHYRVTGHAPPTDTQVDAWLHELRGHSAGECHAALTVLQAQHHGRITPADVIDRIRIARAHPVTHLPVVPAQRRAGITRERATAARDRGIVAVYTAMGWPLTPDRDTALQVRCPFCKANPGHGCGPLTRDRLGRRERRDRRTGLHPSRLDAARTSTEGTAR</sequence>
<evidence type="ECO:0000313" key="4">
    <source>
        <dbReference type="Proteomes" id="UP000199051"/>
    </source>
</evidence>
<dbReference type="EMBL" id="FOGI01000024">
    <property type="protein sequence ID" value="SES49126.1"/>
    <property type="molecule type" value="Genomic_DNA"/>
</dbReference>
<feature type="domain" description="DNA-binding phage zinc finger" evidence="2">
    <location>
        <begin position="107"/>
        <end position="158"/>
    </location>
</feature>
<protein>
    <recommendedName>
        <fullName evidence="2">DNA-binding phage zinc finger domain-containing protein</fullName>
    </recommendedName>
</protein>
<evidence type="ECO:0000313" key="3">
    <source>
        <dbReference type="EMBL" id="SES49126.1"/>
    </source>
</evidence>
<proteinExistence type="predicted"/>
<feature type="compositionally biased region" description="Basic and acidic residues" evidence="1">
    <location>
        <begin position="141"/>
        <end position="153"/>
    </location>
</feature>
<organism evidence="3 4">
    <name type="scientific">Actinokineospora terrae</name>
    <dbReference type="NCBI Taxonomy" id="155974"/>
    <lineage>
        <taxon>Bacteria</taxon>
        <taxon>Bacillati</taxon>
        <taxon>Actinomycetota</taxon>
        <taxon>Actinomycetes</taxon>
        <taxon>Pseudonocardiales</taxon>
        <taxon>Pseudonocardiaceae</taxon>
        <taxon>Actinokineospora</taxon>
    </lineage>
</organism>
<dbReference type="Proteomes" id="UP000199051">
    <property type="component" value="Unassembled WGS sequence"/>
</dbReference>
<dbReference type="AlphaFoldDB" id="A0A1H9XSJ0"/>
<feature type="region of interest" description="Disordered" evidence="1">
    <location>
        <begin position="126"/>
        <end position="163"/>
    </location>
</feature>
<dbReference type="InterPro" id="IPR056911">
    <property type="entry name" value="Phage_Znf_bind_put"/>
</dbReference>
<evidence type="ECO:0000256" key="1">
    <source>
        <dbReference type="SAM" id="MobiDB-lite"/>
    </source>
</evidence>
<keyword evidence="4" id="KW-1185">Reference proteome</keyword>
<gene>
    <name evidence="3" type="ORF">SAMN04487818_12436</name>
</gene>